<dbReference type="PANTHER" id="PTHR34362:SF1">
    <property type="entry name" value="WPP DOMAIN-CONTAINING PROTEIN 1-RELATED"/>
    <property type="match status" value="1"/>
</dbReference>
<keyword evidence="8" id="KW-1185">Reference proteome</keyword>
<sequence>MADNIEEQHQDKGAAASISTMSVTETPKAQEISSELPNKPLNFTFSIWPPTEKTRDAVINRLTETISAPSILSKRYGVIPQDEASEIAKRIEEEAFNAAAESAGSLDGDDGLEILQVYSKEVSKRMLDTVKSRSATPPVPESKPSESDDKLDAPPANSDEIPVAETES</sequence>
<comment type="caution">
    <text evidence="7">The sequence shown here is derived from an EMBL/GenBank/DDBJ whole genome shotgun (WGS) entry which is preliminary data.</text>
</comment>
<dbReference type="GO" id="GO:0048527">
    <property type="term" value="P:lateral root development"/>
    <property type="evidence" value="ECO:0007669"/>
    <property type="project" value="InterPro"/>
</dbReference>
<organism evidence="7 8">
    <name type="scientific">Cuscuta europaea</name>
    <name type="common">European dodder</name>
    <dbReference type="NCBI Taxonomy" id="41803"/>
    <lineage>
        <taxon>Eukaryota</taxon>
        <taxon>Viridiplantae</taxon>
        <taxon>Streptophyta</taxon>
        <taxon>Embryophyta</taxon>
        <taxon>Tracheophyta</taxon>
        <taxon>Spermatophyta</taxon>
        <taxon>Magnoliopsida</taxon>
        <taxon>eudicotyledons</taxon>
        <taxon>Gunneridae</taxon>
        <taxon>Pentapetalae</taxon>
        <taxon>asterids</taxon>
        <taxon>lamiids</taxon>
        <taxon>Solanales</taxon>
        <taxon>Convolvulaceae</taxon>
        <taxon>Cuscuteae</taxon>
        <taxon>Cuscuta</taxon>
        <taxon>Cuscuta subgen. Cuscuta</taxon>
    </lineage>
</organism>
<evidence type="ECO:0000259" key="6">
    <source>
        <dbReference type="Pfam" id="PF13943"/>
    </source>
</evidence>
<feature type="compositionally biased region" description="Polar residues" evidence="5">
    <location>
        <begin position="17"/>
        <end position="35"/>
    </location>
</feature>
<feature type="compositionally biased region" description="Basic and acidic residues" evidence="5">
    <location>
        <begin position="1"/>
        <end position="12"/>
    </location>
</feature>
<feature type="compositionally biased region" description="Basic and acidic residues" evidence="5">
    <location>
        <begin position="143"/>
        <end position="152"/>
    </location>
</feature>
<dbReference type="Proteomes" id="UP001152484">
    <property type="component" value="Unassembled WGS sequence"/>
</dbReference>
<evidence type="ECO:0000256" key="2">
    <source>
        <dbReference type="ARBA" id="ARBA00004496"/>
    </source>
</evidence>
<evidence type="ECO:0000256" key="1">
    <source>
        <dbReference type="ARBA" id="ARBA00004123"/>
    </source>
</evidence>
<dbReference type="InterPro" id="IPR025265">
    <property type="entry name" value="WPP_dom"/>
</dbReference>
<dbReference type="OrthoDB" id="1927559at2759"/>
<reference evidence="7" key="1">
    <citation type="submission" date="2022-07" db="EMBL/GenBank/DDBJ databases">
        <authorList>
            <person name="Macas J."/>
            <person name="Novak P."/>
            <person name="Neumann P."/>
        </authorList>
    </citation>
    <scope>NUCLEOTIDE SEQUENCE</scope>
</reference>
<dbReference type="EMBL" id="CAMAPE010000010">
    <property type="protein sequence ID" value="CAH9078155.1"/>
    <property type="molecule type" value="Genomic_DNA"/>
</dbReference>
<evidence type="ECO:0000313" key="8">
    <source>
        <dbReference type="Proteomes" id="UP001152484"/>
    </source>
</evidence>
<accession>A0A9P0YV76</accession>
<feature type="region of interest" description="Disordered" evidence="5">
    <location>
        <begin position="127"/>
        <end position="168"/>
    </location>
</feature>
<dbReference type="GO" id="GO:0000278">
    <property type="term" value="P:mitotic cell cycle"/>
    <property type="evidence" value="ECO:0007669"/>
    <property type="project" value="InterPro"/>
</dbReference>
<evidence type="ECO:0000313" key="7">
    <source>
        <dbReference type="EMBL" id="CAH9078155.1"/>
    </source>
</evidence>
<evidence type="ECO:0000256" key="3">
    <source>
        <dbReference type="ARBA" id="ARBA00022490"/>
    </source>
</evidence>
<dbReference type="AlphaFoldDB" id="A0A9P0YV76"/>
<dbReference type="PANTHER" id="PTHR34362">
    <property type="entry name" value="WPP DOMAIN-CONTAINING PROTEIN 1-RELATED"/>
    <property type="match status" value="1"/>
</dbReference>
<comment type="subcellular location">
    <subcellularLocation>
        <location evidence="2">Cytoplasm</location>
    </subcellularLocation>
    <subcellularLocation>
        <location evidence="1">Nucleus</location>
    </subcellularLocation>
</comment>
<name>A0A9P0YV76_CUSEU</name>
<dbReference type="GO" id="GO:0005634">
    <property type="term" value="C:nucleus"/>
    <property type="evidence" value="ECO:0007669"/>
    <property type="project" value="UniProtKB-SubCell"/>
</dbReference>
<dbReference type="Pfam" id="PF13943">
    <property type="entry name" value="WPP"/>
    <property type="match status" value="1"/>
</dbReference>
<feature type="domain" description="WPP" evidence="6">
    <location>
        <begin position="45"/>
        <end position="135"/>
    </location>
</feature>
<evidence type="ECO:0000256" key="4">
    <source>
        <dbReference type="ARBA" id="ARBA00023242"/>
    </source>
</evidence>
<protein>
    <recommendedName>
        <fullName evidence="6">WPP domain-containing protein</fullName>
    </recommendedName>
</protein>
<feature type="region of interest" description="Disordered" evidence="5">
    <location>
        <begin position="1"/>
        <end position="35"/>
    </location>
</feature>
<dbReference type="InterPro" id="IPR038214">
    <property type="entry name" value="WPP_sf"/>
</dbReference>
<dbReference type="Gene3D" id="1.10.246.200">
    <property type="entry name" value="WPP domain"/>
    <property type="match status" value="1"/>
</dbReference>
<dbReference type="InterPro" id="IPR044692">
    <property type="entry name" value="WPP1/2/3"/>
</dbReference>
<proteinExistence type="predicted"/>
<keyword evidence="4" id="KW-0539">Nucleus</keyword>
<keyword evidence="3" id="KW-0963">Cytoplasm</keyword>
<evidence type="ECO:0000256" key="5">
    <source>
        <dbReference type="SAM" id="MobiDB-lite"/>
    </source>
</evidence>
<gene>
    <name evidence="7" type="ORF">CEURO_LOCUS6596</name>
</gene>
<dbReference type="GO" id="GO:0005737">
    <property type="term" value="C:cytoplasm"/>
    <property type="evidence" value="ECO:0007669"/>
    <property type="project" value="UniProtKB-SubCell"/>
</dbReference>